<dbReference type="AlphaFoldDB" id="A0A369WLZ1"/>
<dbReference type="PANTHER" id="PTHR47623">
    <property type="entry name" value="OS09G0287300 PROTEIN"/>
    <property type="match status" value="1"/>
</dbReference>
<dbReference type="EMBL" id="QQOH01000002">
    <property type="protein sequence ID" value="RDE22481.1"/>
    <property type="molecule type" value="Genomic_DNA"/>
</dbReference>
<comment type="caution">
    <text evidence="1">The sequence shown here is derived from an EMBL/GenBank/DDBJ whole genome shotgun (WGS) entry which is preliminary data.</text>
</comment>
<gene>
    <name evidence="1" type="ORF">DV711_07695</name>
</gene>
<dbReference type="InterPro" id="IPR013078">
    <property type="entry name" value="His_Pase_superF_clade-1"/>
</dbReference>
<name>A0A369WLZ1_9GAMM</name>
<evidence type="ECO:0000313" key="1">
    <source>
        <dbReference type="EMBL" id="RDE22481.1"/>
    </source>
</evidence>
<keyword evidence="2" id="KW-1185">Reference proteome</keyword>
<dbReference type="Gene3D" id="3.40.50.1240">
    <property type="entry name" value="Phosphoglycerate mutase-like"/>
    <property type="match status" value="1"/>
</dbReference>
<dbReference type="PANTHER" id="PTHR47623:SF1">
    <property type="entry name" value="OS09G0287300 PROTEIN"/>
    <property type="match status" value="1"/>
</dbReference>
<dbReference type="CDD" id="cd07067">
    <property type="entry name" value="HP_PGM_like"/>
    <property type="match status" value="1"/>
</dbReference>
<proteinExistence type="predicted"/>
<dbReference type="Proteomes" id="UP000253769">
    <property type="component" value="Unassembled WGS sequence"/>
</dbReference>
<dbReference type="SUPFAM" id="SSF53254">
    <property type="entry name" value="Phosphoglycerate mutase-like"/>
    <property type="match status" value="1"/>
</dbReference>
<accession>A0A369WLZ1</accession>
<dbReference type="Pfam" id="PF00300">
    <property type="entry name" value="His_Phos_1"/>
    <property type="match status" value="1"/>
</dbReference>
<dbReference type="RefSeq" id="WP_114695105.1">
    <property type="nucleotide sequence ID" value="NZ_QQOH01000002.1"/>
</dbReference>
<organism evidence="1 2">
    <name type="scientific">Motiliproteus coralliicola</name>
    <dbReference type="NCBI Taxonomy" id="2283196"/>
    <lineage>
        <taxon>Bacteria</taxon>
        <taxon>Pseudomonadati</taxon>
        <taxon>Pseudomonadota</taxon>
        <taxon>Gammaproteobacteria</taxon>
        <taxon>Oceanospirillales</taxon>
        <taxon>Oceanospirillaceae</taxon>
        <taxon>Motiliproteus</taxon>
    </lineage>
</organism>
<evidence type="ECO:0000313" key="2">
    <source>
        <dbReference type="Proteomes" id="UP000253769"/>
    </source>
</evidence>
<dbReference type="InterPro" id="IPR029033">
    <property type="entry name" value="His_PPase_superfam"/>
</dbReference>
<reference evidence="1 2" key="1">
    <citation type="submission" date="2018-07" db="EMBL/GenBank/DDBJ databases">
        <title>Motiliproteus coralliicola sp. nov., a bacterium isolated from Coral.</title>
        <authorList>
            <person name="Wang G."/>
        </authorList>
    </citation>
    <scope>NUCLEOTIDE SEQUENCE [LARGE SCALE GENOMIC DNA]</scope>
    <source>
        <strain evidence="1 2">C34</strain>
    </source>
</reference>
<sequence length="169" mass="19175">MKQLLLIRHAKSSWSNPGVSDHERPLNKRGKRNLPLMAEHIQQQGYVVERLISSNAVRAATTARALAPALLQRPVKAAEQALELEHRLYQFDWQPLWHFLQQQPDTVRKMALVGHNPALEELLQRLCDESHSLPTCALAVLQLNLNHWQALHPGCAELLYRTSPKALAP</sequence>
<protein>
    <submittedName>
        <fullName evidence="1">Histidine phosphatase family protein</fullName>
    </submittedName>
</protein>
<dbReference type="OrthoDB" id="9810154at2"/>